<evidence type="ECO:0000256" key="1">
    <source>
        <dbReference type="ARBA" id="ARBA00010838"/>
    </source>
</evidence>
<dbReference type="InterPro" id="IPR018120">
    <property type="entry name" value="Glyco_hydro_1_AS"/>
</dbReference>
<dbReference type="PROSITE" id="PS00653">
    <property type="entry name" value="GLYCOSYL_HYDROL_F1_2"/>
    <property type="match status" value="2"/>
</dbReference>
<dbReference type="PANTHER" id="PTHR10353:SF36">
    <property type="entry name" value="LP05116P"/>
    <property type="match status" value="1"/>
</dbReference>
<dbReference type="EMBL" id="KQ971354">
    <property type="protein sequence ID" value="EFA06171.2"/>
    <property type="molecule type" value="Genomic_DNA"/>
</dbReference>
<evidence type="ECO:0000256" key="8">
    <source>
        <dbReference type="RuleBase" id="RU004468"/>
    </source>
</evidence>
<evidence type="ECO:0000256" key="4">
    <source>
        <dbReference type="ARBA" id="ARBA00022801"/>
    </source>
</evidence>
<accession>D6WPV0</accession>
<comment type="similarity">
    <text evidence="1">Belongs to the glycosyl hydrolase 1 family.</text>
</comment>
<reference evidence="10 11" key="1">
    <citation type="journal article" date="2008" name="Nature">
        <title>The genome of the model beetle and pest Tribolium castaneum.</title>
        <authorList>
            <consortium name="Tribolium Genome Sequencing Consortium"/>
            <person name="Richards S."/>
            <person name="Gibbs R.A."/>
            <person name="Weinstock G.M."/>
            <person name="Brown S.J."/>
            <person name="Denell R."/>
            <person name="Beeman R.W."/>
            <person name="Gibbs R."/>
            <person name="Beeman R.W."/>
            <person name="Brown S.J."/>
            <person name="Bucher G."/>
            <person name="Friedrich M."/>
            <person name="Grimmelikhuijzen C.J."/>
            <person name="Klingler M."/>
            <person name="Lorenzen M."/>
            <person name="Richards S."/>
            <person name="Roth S."/>
            <person name="Schroder R."/>
            <person name="Tautz D."/>
            <person name="Zdobnov E.M."/>
            <person name="Muzny D."/>
            <person name="Gibbs R.A."/>
            <person name="Weinstock G.M."/>
            <person name="Attaway T."/>
            <person name="Bell S."/>
            <person name="Buhay C.J."/>
            <person name="Chandrabose M.N."/>
            <person name="Chavez D."/>
            <person name="Clerk-Blankenburg K.P."/>
            <person name="Cree A."/>
            <person name="Dao M."/>
            <person name="Davis C."/>
            <person name="Chacko J."/>
            <person name="Dinh H."/>
            <person name="Dugan-Rocha S."/>
            <person name="Fowler G."/>
            <person name="Garner T.T."/>
            <person name="Garnes J."/>
            <person name="Gnirke A."/>
            <person name="Hawes A."/>
            <person name="Hernandez J."/>
            <person name="Hines S."/>
            <person name="Holder M."/>
            <person name="Hume J."/>
            <person name="Jhangiani S.N."/>
            <person name="Joshi V."/>
            <person name="Khan Z.M."/>
            <person name="Jackson L."/>
            <person name="Kovar C."/>
            <person name="Kowis A."/>
            <person name="Lee S."/>
            <person name="Lewis L.R."/>
            <person name="Margolis J."/>
            <person name="Morgan M."/>
            <person name="Nazareth L.V."/>
            <person name="Nguyen N."/>
            <person name="Okwuonu G."/>
            <person name="Parker D."/>
            <person name="Richards S."/>
            <person name="Ruiz S.J."/>
            <person name="Santibanez J."/>
            <person name="Savard J."/>
            <person name="Scherer S.E."/>
            <person name="Schneider B."/>
            <person name="Sodergren E."/>
            <person name="Tautz D."/>
            <person name="Vattahil S."/>
            <person name="Villasana D."/>
            <person name="White C.S."/>
            <person name="Wright R."/>
            <person name="Park Y."/>
            <person name="Beeman R.W."/>
            <person name="Lord J."/>
            <person name="Oppert B."/>
            <person name="Lorenzen M."/>
            <person name="Brown S."/>
            <person name="Wang L."/>
            <person name="Savard J."/>
            <person name="Tautz D."/>
            <person name="Richards S."/>
            <person name="Weinstock G."/>
            <person name="Gibbs R.A."/>
            <person name="Liu Y."/>
            <person name="Worley K."/>
            <person name="Weinstock G."/>
            <person name="Elsik C.G."/>
            <person name="Reese J.T."/>
            <person name="Elhaik E."/>
            <person name="Landan G."/>
            <person name="Graur D."/>
            <person name="Arensburger P."/>
            <person name="Atkinson P."/>
            <person name="Beeman R.W."/>
            <person name="Beidler J."/>
            <person name="Brown S.J."/>
            <person name="Demuth J.P."/>
            <person name="Drury D.W."/>
            <person name="Du Y.Z."/>
            <person name="Fujiwara H."/>
            <person name="Lorenzen M."/>
            <person name="Maselli V."/>
            <person name="Osanai M."/>
            <person name="Park Y."/>
            <person name="Robertson H.M."/>
            <person name="Tu Z."/>
            <person name="Wang J.J."/>
            <person name="Wang S."/>
            <person name="Richards S."/>
            <person name="Song H."/>
            <person name="Zhang L."/>
            <person name="Sodergren E."/>
            <person name="Werner D."/>
            <person name="Stanke M."/>
            <person name="Morgenstern B."/>
            <person name="Solovyev V."/>
            <person name="Kosarev P."/>
            <person name="Brown G."/>
            <person name="Chen H.C."/>
            <person name="Ermolaeva O."/>
            <person name="Hlavina W."/>
            <person name="Kapustin Y."/>
            <person name="Kiryutin B."/>
            <person name="Kitts P."/>
            <person name="Maglott D."/>
            <person name="Pruitt K."/>
            <person name="Sapojnikov V."/>
            <person name="Souvorov A."/>
            <person name="Mackey A.J."/>
            <person name="Waterhouse R.M."/>
            <person name="Wyder S."/>
            <person name="Zdobnov E.M."/>
            <person name="Zdobnov E.M."/>
            <person name="Wyder S."/>
            <person name="Kriventseva E.V."/>
            <person name="Kadowaki T."/>
            <person name="Bork P."/>
            <person name="Aranda M."/>
            <person name="Bao R."/>
            <person name="Beermann A."/>
            <person name="Berns N."/>
            <person name="Bolognesi R."/>
            <person name="Bonneton F."/>
            <person name="Bopp D."/>
            <person name="Brown S.J."/>
            <person name="Bucher G."/>
            <person name="Butts T."/>
            <person name="Chaumot A."/>
            <person name="Denell R.E."/>
            <person name="Ferrier D.E."/>
            <person name="Friedrich M."/>
            <person name="Gordon C.M."/>
            <person name="Jindra M."/>
            <person name="Klingler M."/>
            <person name="Lan Q."/>
            <person name="Lattorff H.M."/>
            <person name="Laudet V."/>
            <person name="von Levetsow C."/>
            <person name="Liu Z."/>
            <person name="Lutz R."/>
            <person name="Lynch J.A."/>
            <person name="da Fonseca R.N."/>
            <person name="Posnien N."/>
            <person name="Reuter R."/>
            <person name="Roth S."/>
            <person name="Savard J."/>
            <person name="Schinko J.B."/>
            <person name="Schmitt C."/>
            <person name="Schoppmeier M."/>
            <person name="Schroder R."/>
            <person name="Shippy T.D."/>
            <person name="Simonnet F."/>
            <person name="Marques-Souza H."/>
            <person name="Tautz D."/>
            <person name="Tomoyasu Y."/>
            <person name="Trauner J."/>
            <person name="Van der Zee M."/>
            <person name="Vervoort M."/>
            <person name="Wittkopp N."/>
            <person name="Wimmer E.A."/>
            <person name="Yang X."/>
            <person name="Jones A.K."/>
            <person name="Sattelle D.B."/>
            <person name="Ebert P.R."/>
            <person name="Nelson D."/>
            <person name="Scott J.G."/>
            <person name="Beeman R.W."/>
            <person name="Muthukrishnan S."/>
            <person name="Kramer K.J."/>
            <person name="Arakane Y."/>
            <person name="Beeman R.W."/>
            <person name="Zhu Q."/>
            <person name="Hogenkamp D."/>
            <person name="Dixit R."/>
            <person name="Oppert B."/>
            <person name="Jiang H."/>
            <person name="Zou Z."/>
            <person name="Marshall J."/>
            <person name="Elpidina E."/>
            <person name="Vinokurov K."/>
            <person name="Oppert C."/>
            <person name="Zou Z."/>
            <person name="Evans J."/>
            <person name="Lu Z."/>
            <person name="Zhao P."/>
            <person name="Sumathipala N."/>
            <person name="Altincicek B."/>
            <person name="Vilcinskas A."/>
            <person name="Williams M."/>
            <person name="Hultmark D."/>
            <person name="Hetru C."/>
            <person name="Jiang H."/>
            <person name="Grimmelikhuijzen C.J."/>
            <person name="Hauser F."/>
            <person name="Cazzamali G."/>
            <person name="Williamson M."/>
            <person name="Park Y."/>
            <person name="Li B."/>
            <person name="Tanaka Y."/>
            <person name="Predel R."/>
            <person name="Neupert S."/>
            <person name="Schachtner J."/>
            <person name="Verleyen P."/>
            <person name="Raible F."/>
            <person name="Bork P."/>
            <person name="Friedrich M."/>
            <person name="Walden K.K."/>
            <person name="Robertson H.M."/>
            <person name="Angeli S."/>
            <person name="Foret S."/>
            <person name="Bucher G."/>
            <person name="Schuetz S."/>
            <person name="Maleszka R."/>
            <person name="Wimmer E.A."/>
            <person name="Beeman R.W."/>
            <person name="Lorenzen M."/>
            <person name="Tomoyasu Y."/>
            <person name="Miller S.C."/>
            <person name="Grossmann D."/>
            <person name="Bucher G."/>
        </authorList>
    </citation>
    <scope>NUCLEOTIDE SEQUENCE [LARGE SCALE GENOMIC DNA]</scope>
    <source>
        <strain evidence="10 11">Georgia GA2</strain>
    </source>
</reference>
<dbReference type="GO" id="GO:0005975">
    <property type="term" value="P:carbohydrate metabolic process"/>
    <property type="evidence" value="ECO:0007669"/>
    <property type="project" value="InterPro"/>
</dbReference>
<dbReference type="PRINTS" id="PR00131">
    <property type="entry name" value="GLHYDRLASE1"/>
</dbReference>
<dbReference type="PROSITE" id="PS00572">
    <property type="entry name" value="GLYCOSYL_HYDROL_F1_1"/>
    <property type="match status" value="1"/>
</dbReference>
<keyword evidence="4 8" id="KW-0378">Hydrolase</keyword>
<evidence type="ECO:0000256" key="9">
    <source>
        <dbReference type="SAM" id="SignalP"/>
    </source>
</evidence>
<dbReference type="Gene3D" id="3.20.20.80">
    <property type="entry name" value="Glycosidases"/>
    <property type="match status" value="2"/>
</dbReference>
<organism evidence="10 11">
    <name type="scientific">Tribolium castaneum</name>
    <name type="common">Red flour beetle</name>
    <dbReference type="NCBI Taxonomy" id="7070"/>
    <lineage>
        <taxon>Eukaryota</taxon>
        <taxon>Metazoa</taxon>
        <taxon>Ecdysozoa</taxon>
        <taxon>Arthropoda</taxon>
        <taxon>Hexapoda</taxon>
        <taxon>Insecta</taxon>
        <taxon>Pterygota</taxon>
        <taxon>Neoptera</taxon>
        <taxon>Endopterygota</taxon>
        <taxon>Coleoptera</taxon>
        <taxon>Polyphaga</taxon>
        <taxon>Cucujiformia</taxon>
        <taxon>Tenebrionidae</taxon>
        <taxon>Tenebrionidae incertae sedis</taxon>
        <taxon>Tribolium</taxon>
    </lineage>
</organism>
<feature type="chain" id="PRO_5007310800" description="beta-glucosidase" evidence="9">
    <location>
        <begin position="22"/>
        <end position="1019"/>
    </location>
</feature>
<dbReference type="Proteomes" id="UP000007266">
    <property type="component" value="Linkage group 7"/>
</dbReference>
<evidence type="ECO:0000313" key="11">
    <source>
        <dbReference type="Proteomes" id="UP000007266"/>
    </source>
</evidence>
<dbReference type="PANTHER" id="PTHR10353">
    <property type="entry name" value="GLYCOSYL HYDROLASE"/>
    <property type="match status" value="1"/>
</dbReference>
<sequence>MKLRFPILVTIFFIGLDTSNSTSKNKFPDYFKFGAATASYQVEGAWNEDGKGENIWDHITHTNPTYVENEDNGDVACDSYHKYKEDVAMLKDLGVDYYRFSISWSRILPYGVTGSPVNKLGIEYYRNLTQELLDNGIEPMVTLFHWDTPEPLQELGGWPNPEMEEHYAYYARIVFEQLGDLVKIWMTFNEPKQTCLEGYGKGVKAPAFTTTGMADYKCTHTLIKSHAKAYHIYDEEFKAKQGGRVGMVIDTVWFEPASGSEKDAEAAERAIQFTYGWYGNPIILGNYPQVMIDRIDERSKQQGFAQSRLPKFSEEEVDYIKGTYDFVALNMYTANYAEWKEETDISDVGYDSDLNVHLFMDDSWEESASSWLRVVPWGLRKTVNWLSKTYNNPEIFITENGVSDRGGIDDPQRINFYREYLSNLVDAIVEDGVNVTRYTAWSLMDNFEWGSGYSEKFGLYSVDFSSPERTRTKKASADYYSQVISTRCLVDSCENNLCADNRKFPSDFKFGVATASYQVEGAWNADGKGENIWDHLTHSQPHLVKDNSTGDIACDAYHNSKEDLALLEDLGVDFYHFSLSWARILPTGYTDGPVNEAGVKYYANILSELEKRKIEAVITLFHWDMPQKLQDDFGGLLNDTFIDVFASYAQLAFRLFGSRVKYWITFNEPFIMCQHGFENARKAPAITKAPGIDLYTCGHVVLKAHAKTYRIYDKLYRKTQKGRIAIALDTDWFEPASADPKDLEAAERFLQFQFGWFAHPLVFGNYPQVMIDRIEERSKKEGFKTSRLPEFTKKEIDEIKGTFDFIGLNHYTSTLAKWREDIAIGKPESSKDLSVSVSKDSSWEGSASSWLKVVPWGLRKIAKWIKDTYKNPEIMIAENGYSDPGGILNDSRRINYYREYLSNVLKAIYDDGVNITAYTAWSFMDNFEWLEGYTQKFGLYSVNFSDPERPRTPKSSGEIRLIGGLIQGKLHSHCTQETHTFFMSHQTPGRKTGTKNRTEIVHGALQVAVEWAAEDTSSA</sequence>
<dbReference type="Pfam" id="PF00232">
    <property type="entry name" value="Glyco_hydro_1"/>
    <property type="match status" value="2"/>
</dbReference>
<gene>
    <name evidence="10" type="primary">AUGUSTUS-3.0.2_09018</name>
    <name evidence="10" type="ORF">TcasGA2_TC009018</name>
</gene>
<name>D6WPV0_TRICA</name>
<dbReference type="FunFam" id="3.20.20.80:FF:000013">
    <property type="entry name" value="lactase-phlorizin hydrolase"/>
    <property type="match status" value="2"/>
</dbReference>
<keyword evidence="6 8" id="KW-0326">Glycosidase</keyword>
<evidence type="ECO:0000256" key="2">
    <source>
        <dbReference type="ARBA" id="ARBA00011738"/>
    </source>
</evidence>
<evidence type="ECO:0000256" key="6">
    <source>
        <dbReference type="ARBA" id="ARBA00023295"/>
    </source>
</evidence>
<dbReference type="AlphaFoldDB" id="D6WPV0"/>
<evidence type="ECO:0000256" key="5">
    <source>
        <dbReference type="ARBA" id="ARBA00023180"/>
    </source>
</evidence>
<proteinExistence type="inferred from homology"/>
<keyword evidence="9" id="KW-0732">Signal</keyword>
<keyword evidence="5" id="KW-0325">Glycoprotein</keyword>
<dbReference type="InterPro" id="IPR017853">
    <property type="entry name" value="GH"/>
</dbReference>
<dbReference type="InterPro" id="IPR033132">
    <property type="entry name" value="GH_1_N_CS"/>
</dbReference>
<feature type="signal peptide" evidence="9">
    <location>
        <begin position="1"/>
        <end position="21"/>
    </location>
</feature>
<evidence type="ECO:0000256" key="3">
    <source>
        <dbReference type="ARBA" id="ARBA00012744"/>
    </source>
</evidence>
<dbReference type="EC" id="3.2.1.21" evidence="3"/>
<comment type="subunit">
    <text evidence="2">Homodimer.</text>
</comment>
<dbReference type="GO" id="GO:0008422">
    <property type="term" value="F:beta-glucosidase activity"/>
    <property type="evidence" value="ECO:0000318"/>
    <property type="project" value="GO_Central"/>
</dbReference>
<reference evidence="10 11" key="2">
    <citation type="journal article" date="2010" name="Nucleic Acids Res.">
        <title>BeetleBase in 2010: revisions to provide comprehensive genomic information for Tribolium castaneum.</title>
        <authorList>
            <person name="Kim H.S."/>
            <person name="Murphy T."/>
            <person name="Xia J."/>
            <person name="Caragea D."/>
            <person name="Park Y."/>
            <person name="Beeman R.W."/>
            <person name="Lorenzen M.D."/>
            <person name="Butcher S."/>
            <person name="Manak J.R."/>
            <person name="Brown S.J."/>
        </authorList>
    </citation>
    <scope>NUCLEOTIDE SEQUENCE [LARGE SCALE GENOMIC DNA]</scope>
    <source>
        <strain evidence="10 11">Georgia GA2</strain>
    </source>
</reference>
<dbReference type="HOGENOM" id="CLU_001859_5_2_1"/>
<evidence type="ECO:0000256" key="7">
    <source>
        <dbReference type="PROSITE-ProRule" id="PRU10055"/>
    </source>
</evidence>
<evidence type="ECO:0000313" key="10">
    <source>
        <dbReference type="EMBL" id="EFA06171.2"/>
    </source>
</evidence>
<keyword evidence="11" id="KW-1185">Reference proteome</keyword>
<dbReference type="SUPFAM" id="SSF51445">
    <property type="entry name" value="(Trans)glycosidases"/>
    <property type="match status" value="2"/>
</dbReference>
<dbReference type="STRING" id="7070.D6WPV0"/>
<dbReference type="OMA" id="SHTEVWH"/>
<protein>
    <recommendedName>
        <fullName evidence="3">beta-glucosidase</fullName>
        <ecNumber evidence="3">3.2.1.21</ecNumber>
    </recommendedName>
</protein>
<feature type="active site" description="Nucleophile" evidence="7">
    <location>
        <position position="399"/>
    </location>
</feature>
<dbReference type="InterPro" id="IPR001360">
    <property type="entry name" value="Glyco_hydro_1"/>
</dbReference>
<dbReference type="InParanoid" id="D6WPV0"/>